<dbReference type="EMBL" id="BTPU01000035">
    <property type="protein sequence ID" value="GMQ63110.1"/>
    <property type="molecule type" value="Genomic_DNA"/>
</dbReference>
<reference evidence="1" key="1">
    <citation type="submission" date="2023-09" db="EMBL/GenBank/DDBJ databases">
        <title>Vallitalea sediminicola and Vallitalea maricola sp. nov., anaerobic bacteria isolated from marine sediment.</title>
        <authorList>
            <person name="Hirano S."/>
            <person name="Maeda A."/>
            <person name="Terahara T."/>
            <person name="Mori K."/>
            <person name="Hamada M."/>
            <person name="Matsumoto R."/>
            <person name="Kobayashi T."/>
        </authorList>
    </citation>
    <scope>NUCLEOTIDE SEQUENCE</scope>
    <source>
        <strain evidence="1">AN17-2</strain>
    </source>
</reference>
<dbReference type="Proteomes" id="UP001374599">
    <property type="component" value="Unassembled WGS sequence"/>
</dbReference>
<proteinExistence type="predicted"/>
<keyword evidence="2" id="KW-1185">Reference proteome</keyword>
<accession>A0ACB5UKN2</accession>
<evidence type="ECO:0000313" key="1">
    <source>
        <dbReference type="EMBL" id="GMQ63110.1"/>
    </source>
</evidence>
<sequence>MKKYRKAIRVLMVFVVGIIVIITLLNLKANNQKRRITNSGDIKIICNKDKEEQYVTINIEKGVEFAGLSTGIIKFAVTPQYAIWIEDIEGNYLETLYVTEKISKIKRKSALPVYMKILSNEGIEVDDISGASITSSIKTNPISVDGIDRKKFKIFMEVNNSYDYNDVYKENLAIGDKGYNTDYCGQPAVIYYAEVDLDKNNTYTLEPIGHSDPTGESANIIYELDSIEGALNIVKKVDIEFYKRGK</sequence>
<protein>
    <submittedName>
        <fullName evidence="1">Uncharacterized protein</fullName>
    </submittedName>
</protein>
<evidence type="ECO:0000313" key="2">
    <source>
        <dbReference type="Proteomes" id="UP001374599"/>
    </source>
</evidence>
<name>A0ACB5UKN2_9FIRM</name>
<gene>
    <name evidence="1" type="ORF">AN2V17_23430</name>
</gene>
<organism evidence="1 2">
    <name type="scientific">Vallitalea maricola</name>
    <dbReference type="NCBI Taxonomy" id="3074433"/>
    <lineage>
        <taxon>Bacteria</taxon>
        <taxon>Bacillati</taxon>
        <taxon>Bacillota</taxon>
        <taxon>Clostridia</taxon>
        <taxon>Lachnospirales</taxon>
        <taxon>Vallitaleaceae</taxon>
        <taxon>Vallitalea</taxon>
    </lineage>
</organism>
<comment type="caution">
    <text evidence="1">The sequence shown here is derived from an EMBL/GenBank/DDBJ whole genome shotgun (WGS) entry which is preliminary data.</text>
</comment>